<dbReference type="PANTHER" id="PTHR11022">
    <property type="entry name" value="PEPTIDOGLYCAN RECOGNITION PROTEIN"/>
    <property type="match status" value="1"/>
</dbReference>
<dbReference type="GO" id="GO:0008270">
    <property type="term" value="F:zinc ion binding"/>
    <property type="evidence" value="ECO:0007669"/>
    <property type="project" value="InterPro"/>
</dbReference>
<dbReference type="CDD" id="cd06583">
    <property type="entry name" value="PGRP"/>
    <property type="match status" value="1"/>
</dbReference>
<dbReference type="Gene3D" id="3.40.80.10">
    <property type="entry name" value="Peptidoglycan recognition protein-like"/>
    <property type="match status" value="1"/>
</dbReference>
<feature type="region of interest" description="Disordered" evidence="2">
    <location>
        <begin position="355"/>
        <end position="378"/>
    </location>
</feature>
<dbReference type="EMBL" id="AP022610">
    <property type="protein sequence ID" value="BBZ29285.1"/>
    <property type="molecule type" value="Genomic_DNA"/>
</dbReference>
<dbReference type="InterPro" id="IPR002502">
    <property type="entry name" value="Amidase_domain"/>
</dbReference>
<organism evidence="5 6">
    <name type="scientific">Mycolicibacterium madagascariense</name>
    <dbReference type="NCBI Taxonomy" id="212765"/>
    <lineage>
        <taxon>Bacteria</taxon>
        <taxon>Bacillati</taxon>
        <taxon>Actinomycetota</taxon>
        <taxon>Actinomycetes</taxon>
        <taxon>Mycobacteriales</taxon>
        <taxon>Mycobacteriaceae</taxon>
        <taxon>Mycolicibacterium</taxon>
    </lineage>
</organism>
<evidence type="ECO:0000313" key="5">
    <source>
        <dbReference type="EMBL" id="BBZ29285.1"/>
    </source>
</evidence>
<dbReference type="AlphaFoldDB" id="A0A7I7XJJ4"/>
<dbReference type="Pfam" id="PF01510">
    <property type="entry name" value="Amidase_2"/>
    <property type="match status" value="1"/>
</dbReference>
<dbReference type="InterPro" id="IPR036505">
    <property type="entry name" value="Amidase/PGRP_sf"/>
</dbReference>
<evidence type="ECO:0000259" key="4">
    <source>
        <dbReference type="SMART" id="SM00701"/>
    </source>
</evidence>
<keyword evidence="6" id="KW-1185">Reference proteome</keyword>
<feature type="chain" id="PRO_5029822205" description="Peptidoglycan recognition protein family domain-containing protein" evidence="3">
    <location>
        <begin position="20"/>
        <end position="378"/>
    </location>
</feature>
<evidence type="ECO:0000313" key="6">
    <source>
        <dbReference type="Proteomes" id="UP000466517"/>
    </source>
</evidence>
<feature type="compositionally biased region" description="Pro residues" evidence="2">
    <location>
        <begin position="355"/>
        <end position="364"/>
    </location>
</feature>
<dbReference type="SUPFAM" id="SSF55846">
    <property type="entry name" value="N-acetylmuramoyl-L-alanine amidase-like"/>
    <property type="match status" value="1"/>
</dbReference>
<dbReference type="InterPro" id="IPR006619">
    <property type="entry name" value="PGRP_domain_met/bac"/>
</dbReference>
<gene>
    <name evidence="5" type="ORF">MMAD_35800</name>
</gene>
<proteinExistence type="inferred from homology"/>
<feature type="signal peptide" evidence="3">
    <location>
        <begin position="1"/>
        <end position="19"/>
    </location>
</feature>
<evidence type="ECO:0000256" key="2">
    <source>
        <dbReference type="SAM" id="MobiDB-lite"/>
    </source>
</evidence>
<comment type="similarity">
    <text evidence="1">Belongs to the N-acetylmuramoyl-L-alanine amidase 2 family.</text>
</comment>
<dbReference type="PANTHER" id="PTHR11022:SF41">
    <property type="entry name" value="PEPTIDOGLYCAN-RECOGNITION PROTEIN LC-RELATED"/>
    <property type="match status" value="1"/>
</dbReference>
<dbReference type="GO" id="GO:0009253">
    <property type="term" value="P:peptidoglycan catabolic process"/>
    <property type="evidence" value="ECO:0007669"/>
    <property type="project" value="InterPro"/>
</dbReference>
<evidence type="ECO:0000256" key="1">
    <source>
        <dbReference type="ARBA" id="ARBA00007553"/>
    </source>
</evidence>
<keyword evidence="3" id="KW-0732">Signal</keyword>
<dbReference type="SMART" id="SM00701">
    <property type="entry name" value="PGRP"/>
    <property type="match status" value="1"/>
</dbReference>
<sequence length="378" mass="39875">MAAPLLLGAGALAAPRATADTALSSAFSVTGQNPTIINRAEWGADESMRRGAPFYDKGIRAGIVHHTATTNDYAPTDSAGTVRSIYDYHTRTLGWGDIAYNALVDKYGQVFEGRYGGMTRAVQGTHTGGFNQNTWAVAMIGNFDEMAPTPAQLRAVGLLFGWRLAMDDIDPKGSVQLTSEGGPYTRFAQGETPTLATIFAHRDVGPTACPGGLGYGCLDRIRDTAAHFDKPASSADLADSMRGTAIYTRWQAMGGMAGALGAPTSPETPGAGSARYVTFDKGAMYWSPSTGAAPVTGAIYDAWATLGFERGALGLPTSGEIQEPQWIGQNFQHGTLNVDRGSGLVTRVMDGIPVTLPPPSPDGPPVQLERFSPARNRV</sequence>
<name>A0A7I7XJJ4_9MYCO</name>
<dbReference type="GO" id="GO:0008745">
    <property type="term" value="F:N-acetylmuramoyl-L-alanine amidase activity"/>
    <property type="evidence" value="ECO:0007669"/>
    <property type="project" value="InterPro"/>
</dbReference>
<dbReference type="InterPro" id="IPR013207">
    <property type="entry name" value="LGFP"/>
</dbReference>
<accession>A0A7I7XJJ4</accession>
<protein>
    <recommendedName>
        <fullName evidence="4">Peptidoglycan recognition protein family domain-containing protein</fullName>
    </recommendedName>
</protein>
<dbReference type="InterPro" id="IPR015510">
    <property type="entry name" value="PGRP"/>
</dbReference>
<dbReference type="KEGG" id="mmag:MMAD_35800"/>
<evidence type="ECO:0000256" key="3">
    <source>
        <dbReference type="SAM" id="SignalP"/>
    </source>
</evidence>
<dbReference type="Pfam" id="PF08310">
    <property type="entry name" value="LGFP"/>
    <property type="match status" value="1"/>
</dbReference>
<reference evidence="5 6" key="1">
    <citation type="journal article" date="2019" name="Emerg. Microbes Infect.">
        <title>Comprehensive subspecies identification of 175 nontuberculous mycobacteria species based on 7547 genomic profiles.</title>
        <authorList>
            <person name="Matsumoto Y."/>
            <person name="Kinjo T."/>
            <person name="Motooka D."/>
            <person name="Nabeya D."/>
            <person name="Jung N."/>
            <person name="Uechi K."/>
            <person name="Horii T."/>
            <person name="Iida T."/>
            <person name="Fujita J."/>
            <person name="Nakamura S."/>
        </authorList>
    </citation>
    <scope>NUCLEOTIDE SEQUENCE [LARGE SCALE GENOMIC DNA]</scope>
    <source>
        <strain evidence="5 6">JCM 13574</strain>
    </source>
</reference>
<feature type="domain" description="Peptidoglycan recognition protein family" evidence="4">
    <location>
        <begin position="34"/>
        <end position="182"/>
    </location>
</feature>
<dbReference type="Proteomes" id="UP000466517">
    <property type="component" value="Chromosome"/>
</dbReference>